<protein>
    <submittedName>
        <fullName evidence="2">PO210 protein</fullName>
    </submittedName>
</protein>
<proteinExistence type="predicted"/>
<evidence type="ECO:0000313" key="3">
    <source>
        <dbReference type="Proteomes" id="UP000558958"/>
    </source>
</evidence>
<evidence type="ECO:0000259" key="1">
    <source>
        <dbReference type="Pfam" id="PF22969"/>
    </source>
</evidence>
<dbReference type="Proteomes" id="UP000558958">
    <property type="component" value="Unassembled WGS sequence"/>
</dbReference>
<dbReference type="PANTHER" id="PTHR23019">
    <property type="entry name" value="NUCLEAR PORE MEMBRANE GLYCOPROTEIN GP210-RELATED"/>
    <property type="match status" value="1"/>
</dbReference>
<feature type="non-terminal residue" evidence="2">
    <location>
        <position position="76"/>
    </location>
</feature>
<gene>
    <name evidence="2" type="primary">Nup210_3</name>
    <name evidence="2" type="ORF">SAKLUC_R00334</name>
</gene>
<name>A0A7K8Z135_9PASS</name>
<evidence type="ECO:0000313" key="2">
    <source>
        <dbReference type="EMBL" id="NXG09228.1"/>
    </source>
</evidence>
<dbReference type="PANTHER" id="PTHR23019:SF2">
    <property type="entry name" value="NUCLEAR PORE MEMBRANE GLYCOPROTEIN 210"/>
    <property type="match status" value="1"/>
</dbReference>
<feature type="domain" description="NUP210 Ig-like" evidence="1">
    <location>
        <begin position="21"/>
        <end position="75"/>
    </location>
</feature>
<reference evidence="2 3" key="1">
    <citation type="submission" date="2019-09" db="EMBL/GenBank/DDBJ databases">
        <title>Bird 10,000 Genomes (B10K) Project - Family phase.</title>
        <authorList>
            <person name="Zhang G."/>
        </authorList>
    </citation>
    <scope>NUCLEOTIDE SEQUENCE [LARGE SCALE GENOMIC DNA]</scope>
    <source>
        <strain evidence="2">B10K-DU-001-06</strain>
        <tissue evidence="2">Muscle</tissue>
    </source>
</reference>
<dbReference type="Pfam" id="PF22969">
    <property type="entry name" value="Ig_NUP210_2nd"/>
    <property type="match status" value="1"/>
</dbReference>
<organism evidence="2 3">
    <name type="scientific">Sakesphorus luctuosus</name>
    <dbReference type="NCBI Taxonomy" id="419690"/>
    <lineage>
        <taxon>Eukaryota</taxon>
        <taxon>Metazoa</taxon>
        <taxon>Chordata</taxon>
        <taxon>Craniata</taxon>
        <taxon>Vertebrata</taxon>
        <taxon>Euteleostomi</taxon>
        <taxon>Archelosauria</taxon>
        <taxon>Archosauria</taxon>
        <taxon>Dinosauria</taxon>
        <taxon>Saurischia</taxon>
        <taxon>Theropoda</taxon>
        <taxon>Coelurosauria</taxon>
        <taxon>Aves</taxon>
        <taxon>Neognathae</taxon>
        <taxon>Neoaves</taxon>
        <taxon>Telluraves</taxon>
        <taxon>Australaves</taxon>
        <taxon>Passeriformes</taxon>
        <taxon>Thamnophilidae</taxon>
        <taxon>Sakesphorus</taxon>
    </lineage>
</organism>
<comment type="caution">
    <text evidence="2">The sequence shown here is derived from an EMBL/GenBank/DDBJ whole genome shotgun (WGS) entry which is preliminary data.</text>
</comment>
<accession>A0A7K8Z135</accession>
<dbReference type="GO" id="GO:0005643">
    <property type="term" value="C:nuclear pore"/>
    <property type="evidence" value="ECO:0007669"/>
    <property type="project" value="TreeGrafter"/>
</dbReference>
<dbReference type="EMBL" id="VWZD01010258">
    <property type="protein sequence ID" value="NXG09228.1"/>
    <property type="molecule type" value="Genomic_DNA"/>
</dbReference>
<dbReference type="AlphaFoldDB" id="A0A7K8Z135"/>
<feature type="non-terminal residue" evidence="2">
    <location>
        <position position="1"/>
    </location>
</feature>
<sequence length="76" mass="8216">TGQVLRCDAIVDIIHGIQIVSTTRELYVEDSPLQLQIVALDAEGNTFSTLAGLVFDWSIVEDPEAGGFSESHSALR</sequence>
<dbReference type="InterPro" id="IPR045197">
    <property type="entry name" value="NUP210-like"/>
</dbReference>
<dbReference type="InterPro" id="IPR055097">
    <property type="entry name" value="Ig_NUP210_2nd"/>
</dbReference>
<keyword evidence="3" id="KW-1185">Reference proteome</keyword>